<evidence type="ECO:0000313" key="2">
    <source>
        <dbReference type="EMBL" id="CAH3191766.1"/>
    </source>
</evidence>
<dbReference type="EMBL" id="CALNXI010002997">
    <property type="protein sequence ID" value="CAH3191766.1"/>
    <property type="molecule type" value="Genomic_DNA"/>
</dbReference>
<keyword evidence="3" id="KW-1185">Reference proteome</keyword>
<gene>
    <name evidence="2" type="ORF">PEVE_00022390</name>
</gene>
<feature type="non-terminal residue" evidence="2">
    <location>
        <position position="1"/>
    </location>
</feature>
<dbReference type="Proteomes" id="UP001159427">
    <property type="component" value="Unassembled WGS sequence"/>
</dbReference>
<feature type="compositionally biased region" description="Basic and acidic residues" evidence="1">
    <location>
        <begin position="8"/>
        <end position="23"/>
    </location>
</feature>
<comment type="caution">
    <text evidence="2">The sequence shown here is derived from an EMBL/GenBank/DDBJ whole genome shotgun (WGS) entry which is preliminary data.</text>
</comment>
<evidence type="ECO:0000313" key="3">
    <source>
        <dbReference type="Proteomes" id="UP001159427"/>
    </source>
</evidence>
<proteinExistence type="predicted"/>
<feature type="region of interest" description="Disordered" evidence="1">
    <location>
        <begin position="1"/>
        <end position="23"/>
    </location>
</feature>
<organism evidence="2 3">
    <name type="scientific">Porites evermanni</name>
    <dbReference type="NCBI Taxonomy" id="104178"/>
    <lineage>
        <taxon>Eukaryota</taxon>
        <taxon>Metazoa</taxon>
        <taxon>Cnidaria</taxon>
        <taxon>Anthozoa</taxon>
        <taxon>Hexacorallia</taxon>
        <taxon>Scleractinia</taxon>
        <taxon>Fungiina</taxon>
        <taxon>Poritidae</taxon>
        <taxon>Porites</taxon>
    </lineage>
</organism>
<feature type="non-terminal residue" evidence="2">
    <location>
        <position position="56"/>
    </location>
</feature>
<protein>
    <submittedName>
        <fullName evidence="2">Uncharacterized protein</fullName>
    </submittedName>
</protein>
<name>A0ABN8SM64_9CNID</name>
<accession>A0ABN8SM64</accession>
<reference evidence="2 3" key="1">
    <citation type="submission" date="2022-05" db="EMBL/GenBank/DDBJ databases">
        <authorList>
            <consortium name="Genoscope - CEA"/>
            <person name="William W."/>
        </authorList>
    </citation>
    <scope>NUCLEOTIDE SEQUENCE [LARGE SCALE GENOMIC DNA]</scope>
</reference>
<sequence length="56" mass="6331">ASRYGNSHYKDLPSDNGRLLERPSVKTEKTLGDRAFQVAAPFLWNKLPRSAREATN</sequence>
<evidence type="ECO:0000256" key="1">
    <source>
        <dbReference type="SAM" id="MobiDB-lite"/>
    </source>
</evidence>